<organism evidence="1 2">
    <name type="scientific">Pseudochrobactrum asaccharolyticum</name>
    <dbReference type="NCBI Taxonomy" id="354351"/>
    <lineage>
        <taxon>Bacteria</taxon>
        <taxon>Pseudomonadati</taxon>
        <taxon>Pseudomonadota</taxon>
        <taxon>Alphaproteobacteria</taxon>
        <taxon>Hyphomicrobiales</taxon>
        <taxon>Brucellaceae</taxon>
        <taxon>Pseudochrobactrum</taxon>
    </lineage>
</organism>
<dbReference type="AlphaFoldDB" id="A0A366DTC4"/>
<sequence length="56" mass="6093">MTYLLQNAACFLCCVLRAGHFTHSINNSVVSALAFIPSGGRVGAARLNRHMALYRV</sequence>
<evidence type="ECO:0000313" key="2">
    <source>
        <dbReference type="Proteomes" id="UP000252893"/>
    </source>
</evidence>
<gene>
    <name evidence="1" type="ORF">DFR47_10543</name>
</gene>
<protein>
    <submittedName>
        <fullName evidence="1">Uncharacterized protein</fullName>
    </submittedName>
</protein>
<proteinExistence type="predicted"/>
<accession>A0A366DTC4</accession>
<name>A0A366DTC4_9HYPH</name>
<reference evidence="1 2" key="1">
    <citation type="submission" date="2018-06" db="EMBL/GenBank/DDBJ databases">
        <title>Genomic Encyclopedia of Type Strains, Phase IV (KMG-IV): sequencing the most valuable type-strain genomes for metagenomic binning, comparative biology and taxonomic classification.</title>
        <authorList>
            <person name="Goeker M."/>
        </authorList>
    </citation>
    <scope>NUCLEOTIDE SEQUENCE [LARGE SCALE GENOMIC DNA]</scope>
    <source>
        <strain evidence="1 2">DSM 25619</strain>
    </source>
</reference>
<dbReference type="EMBL" id="QNRH01000005">
    <property type="protein sequence ID" value="RBO93330.1"/>
    <property type="molecule type" value="Genomic_DNA"/>
</dbReference>
<keyword evidence="2" id="KW-1185">Reference proteome</keyword>
<dbReference type="Proteomes" id="UP000252893">
    <property type="component" value="Unassembled WGS sequence"/>
</dbReference>
<evidence type="ECO:0000313" key="1">
    <source>
        <dbReference type="EMBL" id="RBO93330.1"/>
    </source>
</evidence>
<comment type="caution">
    <text evidence="1">The sequence shown here is derived from an EMBL/GenBank/DDBJ whole genome shotgun (WGS) entry which is preliminary data.</text>
</comment>